<gene>
    <name evidence="1" type="ORF">B1A_15546</name>
</gene>
<sequence>MNSEYYLLSAIGINPKPSKYSLDDLKSDSLSSFSSIALSKLLGKKLDKKPSKVFLLVTKDAKNSSFEEFKKEAEGIDIDVCSIDVPNGISDQEVQIIVQEILKALPENCNLILDATNGLRHFPFLLFISALYLRSFRKITIDGIYYGAWELRKNDQAPFINFNFLLGMMDWYHAVSNFS</sequence>
<dbReference type="AlphaFoldDB" id="T0ZGC2"/>
<accession>T0ZGC2</accession>
<dbReference type="EMBL" id="AUZX01011406">
    <property type="protein sequence ID" value="EQD43377.1"/>
    <property type="molecule type" value="Genomic_DNA"/>
</dbReference>
<name>T0ZGC2_9ZZZZ</name>
<organism evidence="1">
    <name type="scientific">mine drainage metagenome</name>
    <dbReference type="NCBI Taxonomy" id="410659"/>
    <lineage>
        <taxon>unclassified sequences</taxon>
        <taxon>metagenomes</taxon>
        <taxon>ecological metagenomes</taxon>
    </lineage>
</organism>
<proteinExistence type="predicted"/>
<protein>
    <submittedName>
        <fullName evidence="1">CRISPR-associated protein, TM1812</fullName>
    </submittedName>
</protein>
<comment type="caution">
    <text evidence="1">The sequence shown here is derived from an EMBL/GenBank/DDBJ whole genome shotgun (WGS) entry which is preliminary data.</text>
</comment>
<evidence type="ECO:0000313" key="1">
    <source>
        <dbReference type="EMBL" id="EQD43377.1"/>
    </source>
</evidence>
<feature type="non-terminal residue" evidence="1">
    <location>
        <position position="179"/>
    </location>
</feature>
<reference evidence="1" key="1">
    <citation type="submission" date="2013-08" db="EMBL/GenBank/DDBJ databases">
        <authorList>
            <person name="Mendez C."/>
            <person name="Richter M."/>
            <person name="Ferrer M."/>
            <person name="Sanchez J."/>
        </authorList>
    </citation>
    <scope>NUCLEOTIDE SEQUENCE</scope>
</reference>
<reference evidence="1" key="2">
    <citation type="journal article" date="2014" name="ISME J.">
        <title>Microbial stratification in low pH oxic and suboxic macroscopic growths along an acid mine drainage.</title>
        <authorList>
            <person name="Mendez-Garcia C."/>
            <person name="Mesa V."/>
            <person name="Sprenger R.R."/>
            <person name="Richter M."/>
            <person name="Diez M.S."/>
            <person name="Solano J."/>
            <person name="Bargiela R."/>
            <person name="Golyshina O.V."/>
            <person name="Manteca A."/>
            <person name="Ramos J.L."/>
            <person name="Gallego J.R."/>
            <person name="Llorente I."/>
            <person name="Martins Dos Santos V.A."/>
            <person name="Jensen O.N."/>
            <person name="Pelaez A.I."/>
            <person name="Sanchez J."/>
            <person name="Ferrer M."/>
        </authorList>
    </citation>
    <scope>NUCLEOTIDE SEQUENCE</scope>
</reference>